<evidence type="ECO:0000259" key="7">
    <source>
        <dbReference type="PROSITE" id="PS50110"/>
    </source>
</evidence>
<dbReference type="PANTHER" id="PTHR32071">
    <property type="entry name" value="TRANSCRIPTIONAL REGULATORY PROTEIN"/>
    <property type="match status" value="1"/>
</dbReference>
<evidence type="ECO:0000256" key="3">
    <source>
        <dbReference type="ARBA" id="ARBA00023015"/>
    </source>
</evidence>
<dbReference type="SUPFAM" id="SSF52172">
    <property type="entry name" value="CheY-like"/>
    <property type="match status" value="1"/>
</dbReference>
<feature type="domain" description="Response regulatory" evidence="7">
    <location>
        <begin position="6"/>
        <end position="120"/>
    </location>
</feature>
<evidence type="ECO:0000313" key="9">
    <source>
        <dbReference type="Proteomes" id="UP001485459"/>
    </source>
</evidence>
<dbReference type="InterPro" id="IPR009057">
    <property type="entry name" value="Homeodomain-like_sf"/>
</dbReference>
<dbReference type="Pfam" id="PF00072">
    <property type="entry name" value="Response_reg"/>
    <property type="match status" value="1"/>
</dbReference>
<proteinExistence type="predicted"/>
<dbReference type="SUPFAM" id="SSF46689">
    <property type="entry name" value="Homeodomain-like"/>
    <property type="match status" value="1"/>
</dbReference>
<dbReference type="InterPro" id="IPR058031">
    <property type="entry name" value="AAA_lid_NorR"/>
</dbReference>
<dbReference type="RefSeq" id="WP_341833879.1">
    <property type="nucleotide sequence ID" value="NZ_CP149822.1"/>
</dbReference>
<dbReference type="InterPro" id="IPR003593">
    <property type="entry name" value="AAA+_ATPase"/>
</dbReference>
<dbReference type="InterPro" id="IPR025662">
    <property type="entry name" value="Sigma_54_int_dom_ATP-bd_1"/>
</dbReference>
<reference evidence="9" key="1">
    <citation type="submission" date="2024-03" db="EMBL/GenBank/DDBJ databases">
        <title>Chitinophaga horti sp. nov., isolated from garden soil.</title>
        <authorList>
            <person name="Lee D.S."/>
            <person name="Han D.M."/>
            <person name="Baek J.H."/>
            <person name="Choi D.G."/>
            <person name="Jeon J.H."/>
            <person name="Jeon C.O."/>
        </authorList>
    </citation>
    <scope>NUCLEOTIDE SEQUENCE [LARGE SCALE GENOMIC DNA]</scope>
    <source>
        <strain evidence="9">GPA1</strain>
    </source>
</reference>
<keyword evidence="9" id="KW-1185">Reference proteome</keyword>
<dbReference type="PANTHER" id="PTHR32071:SF121">
    <property type="entry name" value="SIGMA L-DEPENDENT TRANSCRIPTIONAL REGULATOR YQIR-RELATED"/>
    <property type="match status" value="1"/>
</dbReference>
<dbReference type="CDD" id="cd00009">
    <property type="entry name" value="AAA"/>
    <property type="match status" value="1"/>
</dbReference>
<dbReference type="Pfam" id="PF00158">
    <property type="entry name" value="Sigma54_activat"/>
    <property type="match status" value="1"/>
</dbReference>
<keyword evidence="1" id="KW-0547">Nucleotide-binding</keyword>
<dbReference type="Pfam" id="PF25601">
    <property type="entry name" value="AAA_lid_14"/>
    <property type="match status" value="1"/>
</dbReference>
<evidence type="ECO:0000256" key="4">
    <source>
        <dbReference type="ARBA" id="ARBA00023163"/>
    </source>
</evidence>
<dbReference type="SMART" id="SM00382">
    <property type="entry name" value="AAA"/>
    <property type="match status" value="1"/>
</dbReference>
<dbReference type="SMART" id="SM00448">
    <property type="entry name" value="REC"/>
    <property type="match status" value="1"/>
</dbReference>
<keyword evidence="3" id="KW-0805">Transcription regulation</keyword>
<evidence type="ECO:0000259" key="6">
    <source>
        <dbReference type="PROSITE" id="PS50045"/>
    </source>
</evidence>
<dbReference type="EMBL" id="CP149822">
    <property type="protein sequence ID" value="WZN38866.1"/>
    <property type="molecule type" value="Genomic_DNA"/>
</dbReference>
<dbReference type="InterPro" id="IPR002078">
    <property type="entry name" value="Sigma_54_int"/>
</dbReference>
<dbReference type="InterPro" id="IPR025943">
    <property type="entry name" value="Sigma_54_int_dom_ATP-bd_2"/>
</dbReference>
<evidence type="ECO:0000256" key="1">
    <source>
        <dbReference type="ARBA" id="ARBA00022741"/>
    </source>
</evidence>
<dbReference type="InterPro" id="IPR001789">
    <property type="entry name" value="Sig_transdc_resp-reg_receiver"/>
</dbReference>
<gene>
    <name evidence="8" type="ORF">WJU16_12725</name>
</gene>
<dbReference type="Gene3D" id="1.10.10.60">
    <property type="entry name" value="Homeodomain-like"/>
    <property type="match status" value="1"/>
</dbReference>
<evidence type="ECO:0000256" key="2">
    <source>
        <dbReference type="ARBA" id="ARBA00022840"/>
    </source>
</evidence>
<dbReference type="Pfam" id="PF02954">
    <property type="entry name" value="HTH_8"/>
    <property type="match status" value="1"/>
</dbReference>
<dbReference type="Gene3D" id="3.40.50.2300">
    <property type="match status" value="1"/>
</dbReference>
<evidence type="ECO:0000313" key="8">
    <source>
        <dbReference type="EMBL" id="WZN38866.1"/>
    </source>
</evidence>
<name>A0ABZ2YG51_9BACT</name>
<keyword evidence="2" id="KW-0067">ATP-binding</keyword>
<dbReference type="PROSITE" id="PS00676">
    <property type="entry name" value="SIGMA54_INTERACT_2"/>
    <property type="match status" value="1"/>
</dbReference>
<keyword evidence="4" id="KW-0804">Transcription</keyword>
<sequence>MTQQGTILIIDDEAQLRKLLARLLTLEGYTILEAQDVRSARKILDKSDIHVILSDVKLPDGNGVELTAQLKSSHPDIEIIVLTAYGNIADGVQAIKNGAFDYLTKGDDNNRILPLVSKAMDKARLQFRVRSLEERLGGKHDFSQVIGKSPRILDAVNLSRKVAATDATVLLLGETGSGKEVFAQAIHRASARTAQPFVAVNCSAFGKEILESELFGHKAGAFTGAVKDKKGFLEEASNGTIFLDEIGEMALDLQAKLLRVLETREFYKVGDSKPMKVDIRIIAATNRDLEKESEKGTFRADLFYRLCAFQIHLPSLNERREDVPLLAQYFLSQLGPKNNKRITGMSGAFRQALENHHWRGNIRELRNVIERAVILSDGPELGTDLLPLEFSHPENDGPAPLSLADMERKHIARVLHAVNGNKTRAAEMLQIGLTTLYNKIKEYNIR</sequence>
<dbReference type="Gene3D" id="1.10.8.60">
    <property type="match status" value="1"/>
</dbReference>
<dbReference type="PRINTS" id="PR01590">
    <property type="entry name" value="HTHFIS"/>
</dbReference>
<dbReference type="PROSITE" id="PS50045">
    <property type="entry name" value="SIGMA54_INTERACT_4"/>
    <property type="match status" value="1"/>
</dbReference>
<dbReference type="InterPro" id="IPR027417">
    <property type="entry name" value="P-loop_NTPase"/>
</dbReference>
<keyword evidence="5" id="KW-0597">Phosphoprotein</keyword>
<dbReference type="Gene3D" id="3.40.50.300">
    <property type="entry name" value="P-loop containing nucleotide triphosphate hydrolases"/>
    <property type="match status" value="1"/>
</dbReference>
<evidence type="ECO:0000256" key="5">
    <source>
        <dbReference type="PROSITE-ProRule" id="PRU00169"/>
    </source>
</evidence>
<organism evidence="8 9">
    <name type="scientific">Chitinophaga pollutisoli</name>
    <dbReference type="NCBI Taxonomy" id="3133966"/>
    <lineage>
        <taxon>Bacteria</taxon>
        <taxon>Pseudomonadati</taxon>
        <taxon>Bacteroidota</taxon>
        <taxon>Chitinophagia</taxon>
        <taxon>Chitinophagales</taxon>
        <taxon>Chitinophagaceae</taxon>
        <taxon>Chitinophaga</taxon>
    </lineage>
</organism>
<dbReference type="InterPro" id="IPR011006">
    <property type="entry name" value="CheY-like_superfamily"/>
</dbReference>
<dbReference type="SUPFAM" id="SSF52540">
    <property type="entry name" value="P-loop containing nucleoside triphosphate hydrolases"/>
    <property type="match status" value="1"/>
</dbReference>
<feature type="domain" description="Sigma-54 factor interaction" evidence="6">
    <location>
        <begin position="145"/>
        <end position="374"/>
    </location>
</feature>
<feature type="modified residue" description="4-aspartylphosphate" evidence="5">
    <location>
        <position position="55"/>
    </location>
</feature>
<protein>
    <submittedName>
        <fullName evidence="8">Sigma-54 dependent transcriptional regulator</fullName>
    </submittedName>
</protein>
<dbReference type="Proteomes" id="UP001485459">
    <property type="component" value="Chromosome"/>
</dbReference>
<dbReference type="PROSITE" id="PS00675">
    <property type="entry name" value="SIGMA54_INTERACT_1"/>
    <property type="match status" value="1"/>
</dbReference>
<dbReference type="PROSITE" id="PS50110">
    <property type="entry name" value="RESPONSE_REGULATORY"/>
    <property type="match status" value="1"/>
</dbReference>
<accession>A0ABZ2YG51</accession>
<dbReference type="InterPro" id="IPR002197">
    <property type="entry name" value="HTH_Fis"/>
</dbReference>